<keyword evidence="4" id="KW-1185">Reference proteome</keyword>
<accession>A0A8T7LTF8</accession>
<name>A0A8T7LTF8_9CHLR</name>
<evidence type="ECO:0000313" key="3">
    <source>
        <dbReference type="Proteomes" id="UP000521676"/>
    </source>
</evidence>
<gene>
    <name evidence="1" type="ORF">HXX08_05505</name>
    <name evidence="2" type="ORF">OZ401_000449</name>
</gene>
<dbReference type="Proteomes" id="UP001431572">
    <property type="component" value="Chromosome 1"/>
</dbReference>
<dbReference type="Proteomes" id="UP000521676">
    <property type="component" value="Unassembled WGS sequence"/>
</dbReference>
<protein>
    <submittedName>
        <fullName evidence="1">Uncharacterized protein</fullName>
    </submittedName>
</protein>
<dbReference type="EMBL" id="CP128399">
    <property type="protein sequence ID" value="WJW67193.1"/>
    <property type="molecule type" value="Genomic_DNA"/>
</dbReference>
<sequence>MADEVKDAPSAADSFQKLVDSTKNLNNQVVKAAEDIVKVFSPTLAETLIKLDKNFKGFYVNLFKNVVGNFRRTGTSTEE</sequence>
<dbReference type="AlphaFoldDB" id="A0A8T7LTF8"/>
<dbReference type="RefSeq" id="WP_341469091.1">
    <property type="nucleotide sequence ID" value="NZ_CP128399.1"/>
</dbReference>
<organism evidence="1 3">
    <name type="scientific">Candidatus Chlorohelix allophototropha</name>
    <dbReference type="NCBI Taxonomy" id="3003348"/>
    <lineage>
        <taxon>Bacteria</taxon>
        <taxon>Bacillati</taxon>
        <taxon>Chloroflexota</taxon>
        <taxon>Chloroflexia</taxon>
        <taxon>Candidatus Chloroheliales</taxon>
        <taxon>Candidatus Chloroheliaceae</taxon>
        <taxon>Candidatus Chlorohelix</taxon>
    </lineage>
</organism>
<evidence type="ECO:0000313" key="4">
    <source>
        <dbReference type="Proteomes" id="UP001431572"/>
    </source>
</evidence>
<proteinExistence type="predicted"/>
<evidence type="ECO:0000313" key="2">
    <source>
        <dbReference type="EMBL" id="WJW67193.1"/>
    </source>
</evidence>
<reference evidence="1 3" key="1">
    <citation type="submission" date="2020-06" db="EMBL/GenBank/DDBJ databases">
        <title>Anoxygenic phototrophic Chloroflexota member uses a Type I reaction center.</title>
        <authorList>
            <person name="Tsuji J.M."/>
            <person name="Shaw N.A."/>
            <person name="Nagashima S."/>
            <person name="Venkiteswaran J."/>
            <person name="Schiff S.L."/>
            <person name="Hanada S."/>
            <person name="Tank M."/>
            <person name="Neufeld J.D."/>
        </authorList>
    </citation>
    <scope>NUCLEOTIDE SEQUENCE [LARGE SCALE GENOMIC DNA]</scope>
    <source>
        <strain evidence="1">L227-S17</strain>
    </source>
</reference>
<dbReference type="EMBL" id="JACATZ010000001">
    <property type="protein sequence ID" value="NWJ45318.1"/>
    <property type="molecule type" value="Genomic_DNA"/>
</dbReference>
<reference evidence="2" key="2">
    <citation type="journal article" date="2024" name="Nature">
        <title>Anoxygenic phototroph of the Chloroflexota uses a type I reaction centre.</title>
        <authorList>
            <person name="Tsuji J.M."/>
            <person name="Shaw N.A."/>
            <person name="Nagashima S."/>
            <person name="Venkiteswaran J.J."/>
            <person name="Schiff S.L."/>
            <person name="Watanabe T."/>
            <person name="Fukui M."/>
            <person name="Hanada S."/>
            <person name="Tank M."/>
            <person name="Neufeld J.D."/>
        </authorList>
    </citation>
    <scope>NUCLEOTIDE SEQUENCE</scope>
    <source>
        <strain evidence="2">L227-S17</strain>
    </source>
</reference>
<evidence type="ECO:0000313" key="1">
    <source>
        <dbReference type="EMBL" id="NWJ45318.1"/>
    </source>
</evidence>